<dbReference type="InterPro" id="IPR036890">
    <property type="entry name" value="HATPase_C_sf"/>
</dbReference>
<keyword evidence="3" id="KW-0902">Two-component regulatory system</keyword>
<feature type="transmembrane region" description="Helical" evidence="4">
    <location>
        <begin position="455"/>
        <end position="474"/>
    </location>
</feature>
<dbReference type="PANTHER" id="PTHR24421">
    <property type="entry name" value="NITRATE/NITRITE SENSOR PROTEIN NARX-RELATED"/>
    <property type="match status" value="1"/>
</dbReference>
<dbReference type="EMBL" id="JAVDYC010000001">
    <property type="protein sequence ID" value="MDR7320902.1"/>
    <property type="molecule type" value="Genomic_DNA"/>
</dbReference>
<feature type="transmembrane region" description="Helical" evidence="4">
    <location>
        <begin position="99"/>
        <end position="116"/>
    </location>
</feature>
<evidence type="ECO:0000313" key="7">
    <source>
        <dbReference type="Proteomes" id="UP001183629"/>
    </source>
</evidence>
<feature type="transmembrane region" description="Helical" evidence="4">
    <location>
        <begin position="397"/>
        <end position="417"/>
    </location>
</feature>
<gene>
    <name evidence="6" type="ORF">J2S44_001152</name>
</gene>
<keyword evidence="4" id="KW-0472">Membrane</keyword>
<keyword evidence="4" id="KW-0812">Transmembrane</keyword>
<feature type="transmembrane region" description="Helical" evidence="4">
    <location>
        <begin position="548"/>
        <end position="566"/>
    </location>
</feature>
<feature type="transmembrane region" description="Helical" evidence="4">
    <location>
        <begin position="429"/>
        <end position="448"/>
    </location>
</feature>
<feature type="transmembrane region" description="Helical" evidence="4">
    <location>
        <begin position="522"/>
        <end position="542"/>
    </location>
</feature>
<feature type="transmembrane region" description="Helical" evidence="4">
    <location>
        <begin position="75"/>
        <end position="93"/>
    </location>
</feature>
<evidence type="ECO:0000256" key="1">
    <source>
        <dbReference type="ARBA" id="ARBA00022679"/>
    </source>
</evidence>
<accession>A0AAE3ZJ79</accession>
<name>A0AAE3ZJ79_9ACTN</name>
<dbReference type="SUPFAM" id="SSF55874">
    <property type="entry name" value="ATPase domain of HSP90 chaperone/DNA topoisomerase II/histidine kinase"/>
    <property type="match status" value="1"/>
</dbReference>
<evidence type="ECO:0000256" key="2">
    <source>
        <dbReference type="ARBA" id="ARBA00022777"/>
    </source>
</evidence>
<feature type="transmembrane region" description="Helical" evidence="4">
    <location>
        <begin position="43"/>
        <end position="63"/>
    </location>
</feature>
<dbReference type="GO" id="GO:0000160">
    <property type="term" value="P:phosphorelay signal transduction system"/>
    <property type="evidence" value="ECO:0007669"/>
    <property type="project" value="UniProtKB-KW"/>
</dbReference>
<keyword evidence="7" id="KW-1185">Reference proteome</keyword>
<comment type="caution">
    <text evidence="6">The sequence shown here is derived from an EMBL/GenBank/DDBJ whole genome shotgun (WGS) entry which is preliminary data.</text>
</comment>
<proteinExistence type="predicted"/>
<dbReference type="InterPro" id="IPR003594">
    <property type="entry name" value="HATPase_dom"/>
</dbReference>
<keyword evidence="1" id="KW-0808">Transferase</keyword>
<reference evidence="6 7" key="1">
    <citation type="submission" date="2023-07" db="EMBL/GenBank/DDBJ databases">
        <title>Sequencing the genomes of 1000 actinobacteria strains.</title>
        <authorList>
            <person name="Klenk H.-P."/>
        </authorList>
    </citation>
    <scope>NUCLEOTIDE SEQUENCE [LARGE SCALE GENOMIC DNA]</scope>
    <source>
        <strain evidence="6 7">DSM 44711</strain>
    </source>
</reference>
<feature type="transmembrane region" description="Helical" evidence="4">
    <location>
        <begin position="494"/>
        <end position="515"/>
    </location>
</feature>
<feature type="transmembrane region" description="Helical" evidence="4">
    <location>
        <begin position="123"/>
        <end position="140"/>
    </location>
</feature>
<organism evidence="6 7">
    <name type="scientific">Catenuloplanes niger</name>
    <dbReference type="NCBI Taxonomy" id="587534"/>
    <lineage>
        <taxon>Bacteria</taxon>
        <taxon>Bacillati</taxon>
        <taxon>Actinomycetota</taxon>
        <taxon>Actinomycetes</taxon>
        <taxon>Micromonosporales</taxon>
        <taxon>Micromonosporaceae</taxon>
        <taxon>Catenuloplanes</taxon>
    </lineage>
</organism>
<evidence type="ECO:0000259" key="5">
    <source>
        <dbReference type="Pfam" id="PF02518"/>
    </source>
</evidence>
<evidence type="ECO:0000256" key="3">
    <source>
        <dbReference type="ARBA" id="ARBA00023012"/>
    </source>
</evidence>
<dbReference type="Pfam" id="PF02518">
    <property type="entry name" value="HATPase_c"/>
    <property type="match status" value="1"/>
</dbReference>
<dbReference type="InterPro" id="IPR050482">
    <property type="entry name" value="Sensor_HK_TwoCompSys"/>
</dbReference>
<dbReference type="Proteomes" id="UP001183629">
    <property type="component" value="Unassembled WGS sequence"/>
</dbReference>
<feature type="transmembrane region" description="Helical" evidence="4">
    <location>
        <begin position="152"/>
        <end position="170"/>
    </location>
</feature>
<feature type="domain" description="Histidine kinase/HSP90-like ATPase" evidence="5">
    <location>
        <begin position="284"/>
        <end position="375"/>
    </location>
</feature>
<evidence type="ECO:0000256" key="4">
    <source>
        <dbReference type="SAM" id="Phobius"/>
    </source>
</evidence>
<dbReference type="GO" id="GO:0016301">
    <property type="term" value="F:kinase activity"/>
    <property type="evidence" value="ECO:0007669"/>
    <property type="project" value="UniProtKB-KW"/>
</dbReference>
<keyword evidence="4" id="KW-1133">Transmembrane helix</keyword>
<dbReference type="Gene3D" id="3.30.565.10">
    <property type="entry name" value="Histidine kinase-like ATPase, C-terminal domain"/>
    <property type="match status" value="1"/>
</dbReference>
<sequence length="745" mass="77973">MPGAVEQRLLDQGLRYALGLRVVVVGLSGSVGLALAAMPDRAVTAVVVTAFNGWSLLYALVMVRGGARARQWAPVADVAAVCGICLSMSWTVTPDPRGGATWVLIALNMAVVTYPWQIGGRALAAATAVIIAVYYTGATLADPGGWLVDPTLGPWTAAEAALSFGLHRFVRRSARTADRVIARSAGLRRAAEIAAARRSGEREYLAALHDTAAATLLMVGDGVVARPEPWLSAQARRDLAELHRSGGAAHGGTDLIPLLREVARHTPVRVTWAAPDTLTLPAADALSLSRGVREALANVARHAGTDTAEIRVRDDGALVTAEVADAGRGFDPARIAADRYGVTRSLIERMRRTGGRARIDSRPGHGTTVTLTCPRPAEDDGGDQEVITTSFQRGLRWAAISITLAVLTLLDLPRLLTAGAAYTALRPQLTAWAGLVAVTLVVAVATWRDRPLGRWRWALAALVFALAALATSAVRPEFRLGSAHWSEGDAGWPLVLLLMGGRVAVLVAALAAQYLMTFGQAALAGTAALSVAGAISATWAVLSYQLAIAMIAAVLRGMAVSVARAVRADERLRTSEAVARHLHADRTGRIAALAATAVPLLEGLAAGGLDPGDPDVRRACAAEAARMRRLFAGDDGPADALAHELRAAVEQAERDGVTVSFAAHGTRPDLPPRVRRRLVAPAIAALATATGRARLTVTGAGDTVTVSVVATCAPPPPVPDGDGVRRSVLADGDRLWIHASWRGEP</sequence>
<protein>
    <submittedName>
        <fullName evidence="6">Signal transduction histidine kinase</fullName>
    </submittedName>
</protein>
<feature type="transmembrane region" description="Helical" evidence="4">
    <location>
        <begin position="18"/>
        <end position="37"/>
    </location>
</feature>
<dbReference type="AlphaFoldDB" id="A0AAE3ZJ79"/>
<dbReference type="RefSeq" id="WP_310409590.1">
    <property type="nucleotide sequence ID" value="NZ_JAVDYC010000001.1"/>
</dbReference>
<evidence type="ECO:0000313" key="6">
    <source>
        <dbReference type="EMBL" id="MDR7320902.1"/>
    </source>
</evidence>
<keyword evidence="2 6" id="KW-0418">Kinase</keyword>
<dbReference type="CDD" id="cd16917">
    <property type="entry name" value="HATPase_UhpB-NarQ-NarX-like"/>
    <property type="match status" value="1"/>
</dbReference>